<evidence type="ECO:0000256" key="4">
    <source>
        <dbReference type="ARBA" id="ARBA00011959"/>
    </source>
</evidence>
<dbReference type="UniPathway" id="UPA00115">
    <property type="reaction ID" value="UER00412"/>
</dbReference>
<keyword evidence="5" id="KW-0413">Isomerase</keyword>
<dbReference type="Proteomes" id="UP000612055">
    <property type="component" value="Unassembled WGS sequence"/>
</dbReference>
<evidence type="ECO:0000256" key="5">
    <source>
        <dbReference type="ARBA" id="ARBA00023235"/>
    </source>
</evidence>
<dbReference type="InterPro" id="IPR050262">
    <property type="entry name" value="Ribose-5P_isomerase"/>
</dbReference>
<accession>A0A835Y0E0</accession>
<comment type="catalytic activity">
    <reaction evidence="1">
        <text>aldehydo-D-ribose 5-phosphate = D-ribulose 5-phosphate</text>
        <dbReference type="Rhea" id="RHEA:14657"/>
        <dbReference type="ChEBI" id="CHEBI:58121"/>
        <dbReference type="ChEBI" id="CHEBI:58273"/>
        <dbReference type="EC" id="5.3.1.6"/>
    </reaction>
</comment>
<dbReference type="GO" id="GO:0004751">
    <property type="term" value="F:ribose-5-phosphate isomerase activity"/>
    <property type="evidence" value="ECO:0007669"/>
    <property type="project" value="UniProtKB-EC"/>
</dbReference>
<organism evidence="6 7">
    <name type="scientific">Edaphochlamys debaryana</name>
    <dbReference type="NCBI Taxonomy" id="47281"/>
    <lineage>
        <taxon>Eukaryota</taxon>
        <taxon>Viridiplantae</taxon>
        <taxon>Chlorophyta</taxon>
        <taxon>core chlorophytes</taxon>
        <taxon>Chlorophyceae</taxon>
        <taxon>CS clade</taxon>
        <taxon>Chlamydomonadales</taxon>
        <taxon>Chlamydomonadales incertae sedis</taxon>
        <taxon>Edaphochlamys</taxon>
    </lineage>
</organism>
<dbReference type="Gene3D" id="3.40.50.1360">
    <property type="match status" value="1"/>
</dbReference>
<evidence type="ECO:0000256" key="3">
    <source>
        <dbReference type="ARBA" id="ARBA00008088"/>
    </source>
</evidence>
<comment type="caution">
    <text evidence="6">The sequence shown here is derived from an EMBL/GenBank/DDBJ whole genome shotgun (WGS) entry which is preliminary data.</text>
</comment>
<evidence type="ECO:0000256" key="1">
    <source>
        <dbReference type="ARBA" id="ARBA00001713"/>
    </source>
</evidence>
<keyword evidence="7" id="KW-1185">Reference proteome</keyword>
<evidence type="ECO:0000313" key="6">
    <source>
        <dbReference type="EMBL" id="KAG2490235.1"/>
    </source>
</evidence>
<name>A0A835Y0E0_9CHLO</name>
<proteinExistence type="inferred from homology"/>
<dbReference type="Gene3D" id="3.30.70.260">
    <property type="match status" value="1"/>
</dbReference>
<dbReference type="AlphaFoldDB" id="A0A835Y0E0"/>
<evidence type="ECO:0000256" key="2">
    <source>
        <dbReference type="ARBA" id="ARBA00004988"/>
    </source>
</evidence>
<dbReference type="PANTHER" id="PTHR43748">
    <property type="entry name" value="RIBOSE-5-PHOSPHATE ISOMERASE 3, CHLOROPLASTIC-RELATED"/>
    <property type="match status" value="1"/>
</dbReference>
<dbReference type="OrthoDB" id="1555531at2759"/>
<comment type="similarity">
    <text evidence="3">Belongs to the ribose 5-phosphate isomerase family.</text>
</comment>
<dbReference type="InterPro" id="IPR004788">
    <property type="entry name" value="Ribose5P_isomerase_type_A"/>
</dbReference>
<dbReference type="EC" id="5.3.1.6" evidence="4"/>
<gene>
    <name evidence="6" type="ORF">HYH03_011359</name>
</gene>
<sequence>MRSATMNRASVRSHAHCAGMHRASRRAVAVFCSRPAVAESKRAAAKAVVDRFVTNNSVIGLGPGELCNLVIEEVGTRLAMGKLEGVSGFPACDVAAHEAAFHGLPLLPEARATEVTLVLAEADALDPGANAALLGCSGEPQQPDIPRLRSLLSKQGGAPLVLLTESSRVVKRLGGTLPVWLDADNWEESAEELDDIFLGDAELWRRSATGQQDNPRGGDNPYVSPQGHAIVDVRFYEGLKLFGEDEQYGKIADEIDNVVGVAAHGLVLGRAAAAVVVDGADPKAAPQVIEF</sequence>
<dbReference type="PANTHER" id="PTHR43748:SF1">
    <property type="entry name" value="RIBOSE-5-PHOSPHATE ISOMERASE 4, CHLOROPLASTIC-RELATED"/>
    <property type="match status" value="1"/>
</dbReference>
<protein>
    <recommendedName>
        <fullName evidence="4">ribose-5-phosphate isomerase</fullName>
        <ecNumber evidence="4">5.3.1.6</ecNumber>
    </recommendedName>
</protein>
<dbReference type="SUPFAM" id="SSF100950">
    <property type="entry name" value="NagB/RpiA/CoA transferase-like"/>
    <property type="match status" value="1"/>
</dbReference>
<dbReference type="Pfam" id="PF06026">
    <property type="entry name" value="Rib_5-P_isom_A"/>
    <property type="match status" value="1"/>
</dbReference>
<dbReference type="GO" id="GO:0009052">
    <property type="term" value="P:pentose-phosphate shunt, non-oxidative branch"/>
    <property type="evidence" value="ECO:0007669"/>
    <property type="project" value="InterPro"/>
</dbReference>
<comment type="pathway">
    <text evidence="2">Carbohydrate degradation; pentose phosphate pathway; D-ribose 5-phosphate from D-ribulose 5-phosphate (non-oxidative stage): step 1/1.</text>
</comment>
<evidence type="ECO:0000313" key="7">
    <source>
        <dbReference type="Proteomes" id="UP000612055"/>
    </source>
</evidence>
<reference evidence="6" key="1">
    <citation type="journal article" date="2020" name="bioRxiv">
        <title>Comparative genomics of Chlamydomonas.</title>
        <authorList>
            <person name="Craig R.J."/>
            <person name="Hasan A.R."/>
            <person name="Ness R.W."/>
            <person name="Keightley P.D."/>
        </authorList>
    </citation>
    <scope>NUCLEOTIDE SEQUENCE</scope>
    <source>
        <strain evidence="6">CCAP 11/70</strain>
    </source>
</reference>
<dbReference type="InterPro" id="IPR037171">
    <property type="entry name" value="NagB/RpiA_transferase-like"/>
</dbReference>
<dbReference type="EMBL" id="JAEHOE010000064">
    <property type="protein sequence ID" value="KAG2490235.1"/>
    <property type="molecule type" value="Genomic_DNA"/>
</dbReference>